<accession>A0ABW7YZS7</accession>
<name>A0ABW7YZS7_9ACTN</name>
<keyword evidence="2" id="KW-0460">Magnesium</keyword>
<evidence type="ECO:0000256" key="2">
    <source>
        <dbReference type="RuleBase" id="RU366034"/>
    </source>
</evidence>
<dbReference type="SUPFAM" id="SSF48576">
    <property type="entry name" value="Terpenoid synthases"/>
    <property type="match status" value="2"/>
</dbReference>
<dbReference type="SFLD" id="SFLDS00005">
    <property type="entry name" value="Isoprenoid_Synthase_Type_I"/>
    <property type="match status" value="2"/>
</dbReference>
<keyword evidence="1 2" id="KW-0456">Lyase</keyword>
<gene>
    <name evidence="3" type="ORF">ACIBG2_27855</name>
</gene>
<dbReference type="RefSeq" id="WP_397085593.1">
    <property type="nucleotide sequence ID" value="NZ_JBITGY010000007.1"/>
</dbReference>
<dbReference type="EMBL" id="JBITGY010000007">
    <property type="protein sequence ID" value="MFI6501221.1"/>
    <property type="molecule type" value="Genomic_DNA"/>
</dbReference>
<dbReference type="SFLD" id="SFLDG01020">
    <property type="entry name" value="Terpene_Cyclase_Like_2"/>
    <property type="match status" value="2"/>
</dbReference>
<proteinExistence type="inferred from homology"/>
<reference evidence="3 4" key="1">
    <citation type="submission" date="2024-10" db="EMBL/GenBank/DDBJ databases">
        <title>The Natural Products Discovery Center: Release of the First 8490 Sequenced Strains for Exploring Actinobacteria Biosynthetic Diversity.</title>
        <authorList>
            <person name="Kalkreuter E."/>
            <person name="Kautsar S.A."/>
            <person name="Yang D."/>
            <person name="Bader C.D."/>
            <person name="Teijaro C.N."/>
            <person name="Fluegel L."/>
            <person name="Davis C.M."/>
            <person name="Simpson J.R."/>
            <person name="Lauterbach L."/>
            <person name="Steele A.D."/>
            <person name="Gui C."/>
            <person name="Meng S."/>
            <person name="Li G."/>
            <person name="Viehrig K."/>
            <person name="Ye F."/>
            <person name="Su P."/>
            <person name="Kiefer A.F."/>
            <person name="Nichols A."/>
            <person name="Cepeda A.J."/>
            <person name="Yan W."/>
            <person name="Fan B."/>
            <person name="Jiang Y."/>
            <person name="Adhikari A."/>
            <person name="Zheng C.-J."/>
            <person name="Schuster L."/>
            <person name="Cowan T.M."/>
            <person name="Smanski M.J."/>
            <person name="Chevrette M.G."/>
            <person name="De Carvalho L.P.S."/>
            <person name="Shen B."/>
        </authorList>
    </citation>
    <scope>NUCLEOTIDE SEQUENCE [LARGE SCALE GENOMIC DNA]</scope>
    <source>
        <strain evidence="3 4">NPDC050545</strain>
    </source>
</reference>
<evidence type="ECO:0000313" key="3">
    <source>
        <dbReference type="EMBL" id="MFI6501221.1"/>
    </source>
</evidence>
<dbReference type="Gene3D" id="1.10.600.10">
    <property type="entry name" value="Farnesyl Diphosphate Synthase"/>
    <property type="match status" value="2"/>
</dbReference>
<comment type="caution">
    <text evidence="3">The sequence shown here is derived from an EMBL/GenBank/DDBJ whole genome shotgun (WGS) entry which is preliminary data.</text>
</comment>
<sequence>MPYEMPDFYLPYPPRLNPHLDAARAHTRAWAARMGFFDNPDIWTPDDLEAHDYGLMCAYAHPDCSSRELDLVTDWYVWVFYFDDHFLHAFKRTQDHKGAQAYLDRLDLFMADDPPEPDNPVELGLADLWARTVPAMGADWRARFVAVTRDLTQESMWELLHIRSGQIANPIEYIEERRKVGGAGWSACLVEHAADAELPARISRTRPIRVLTETFSDAVHLRNDLFSYHREVIAEGELSNSVLVCEQFFHCDTQRGADITNDMITSRLHQFEHTTLTELPPLFAEHAITPPEQERVLRYVKGLQDWQAGGHAWHLASSRYTKSRREDGPVHVSPAHVSSAVRSFSHRPHTEITVRLPPFALPFTVRDNPHLDRARAHNVRWCREMGFFDGLPGLPATALWTERQLVGCDFALCASGIVPEADGDALDRATDWLAWGTYADDYYPQVFGRAHDLTGAKLSNRRLRAFMPLDLLPITAPVNAVERGLADVWARTAGGLPLEQRRVLRRDVEVMIDSWEWELVNLIQNRVPDPVDYLEMRRLTFGSDLTIHLSGPVSLPPEILSSRELLALTGAASDYSCLVNDLFSCQKEIQFDGDLHNSVLVMRNFFDCGVDEAVAVVTDLMNARLAQFEQVAANDLPAMLAGHGADLREAVIRYVTGLQDWMAAVLRWHQRTARYPEHELRHTHAVRWTQGPTGLGTAAARIQSLLPIGAP</sequence>
<comment type="similarity">
    <text evidence="2">Belongs to the terpene synthase family.</text>
</comment>
<keyword evidence="4" id="KW-1185">Reference proteome</keyword>
<organism evidence="3 4">
    <name type="scientific">Nonomuraea typhae</name>
    <dbReference type="NCBI Taxonomy" id="2603600"/>
    <lineage>
        <taxon>Bacteria</taxon>
        <taxon>Bacillati</taxon>
        <taxon>Actinomycetota</taxon>
        <taxon>Actinomycetes</taxon>
        <taxon>Streptosporangiales</taxon>
        <taxon>Streptosporangiaceae</taxon>
        <taxon>Nonomuraea</taxon>
    </lineage>
</organism>
<protein>
    <recommendedName>
        <fullName evidence="2">Terpene synthase</fullName>
        <ecNumber evidence="2">4.2.3.-</ecNumber>
    </recommendedName>
</protein>
<dbReference type="InterPro" id="IPR008949">
    <property type="entry name" value="Isoprenoid_synthase_dom_sf"/>
</dbReference>
<keyword evidence="2" id="KW-0479">Metal-binding</keyword>
<dbReference type="PANTHER" id="PTHR35201:SF4">
    <property type="entry name" value="BETA-PINACENE SYNTHASE-RELATED"/>
    <property type="match status" value="1"/>
</dbReference>
<evidence type="ECO:0000256" key="1">
    <source>
        <dbReference type="ARBA" id="ARBA00023239"/>
    </source>
</evidence>
<dbReference type="PANTHER" id="PTHR35201">
    <property type="entry name" value="TERPENE SYNTHASE"/>
    <property type="match status" value="1"/>
</dbReference>
<comment type="cofactor">
    <cofactor evidence="2">
        <name>Mg(2+)</name>
        <dbReference type="ChEBI" id="CHEBI:18420"/>
    </cofactor>
</comment>
<dbReference type="InterPro" id="IPR034686">
    <property type="entry name" value="Terpene_cyclase-like_2"/>
</dbReference>
<dbReference type="EC" id="4.2.3.-" evidence="2"/>
<dbReference type="Proteomes" id="UP001612741">
    <property type="component" value="Unassembled WGS sequence"/>
</dbReference>
<evidence type="ECO:0000313" key="4">
    <source>
        <dbReference type="Proteomes" id="UP001612741"/>
    </source>
</evidence>
<dbReference type="Pfam" id="PF19086">
    <property type="entry name" value="Terpene_syn_C_2"/>
    <property type="match status" value="2"/>
</dbReference>